<protein>
    <recommendedName>
        <fullName evidence="5">DUF3311 domain-containing protein</fullName>
    </recommendedName>
</protein>
<evidence type="ECO:0000256" key="2">
    <source>
        <dbReference type="SAM" id="Phobius"/>
    </source>
</evidence>
<feature type="transmembrane region" description="Helical" evidence="2">
    <location>
        <begin position="66"/>
        <end position="88"/>
    </location>
</feature>
<organism evidence="3 4">
    <name type="scientific">Catenuloplanes nepalensis</name>
    <dbReference type="NCBI Taxonomy" id="587533"/>
    <lineage>
        <taxon>Bacteria</taxon>
        <taxon>Bacillati</taxon>
        <taxon>Actinomycetota</taxon>
        <taxon>Actinomycetes</taxon>
        <taxon>Micromonosporales</taxon>
        <taxon>Micromonosporaceae</taxon>
        <taxon>Catenuloplanes</taxon>
    </lineage>
</organism>
<feature type="compositionally biased region" description="Basic and acidic residues" evidence="1">
    <location>
        <begin position="18"/>
        <end position="29"/>
    </location>
</feature>
<feature type="transmembrane region" description="Helical" evidence="2">
    <location>
        <begin position="37"/>
        <end position="54"/>
    </location>
</feature>
<name>A0ABT9MJG7_9ACTN</name>
<evidence type="ECO:0000313" key="4">
    <source>
        <dbReference type="Proteomes" id="UP001240984"/>
    </source>
</evidence>
<gene>
    <name evidence="3" type="ORF">J2S43_000074</name>
</gene>
<dbReference type="Pfam" id="PF11755">
    <property type="entry name" value="DUF3311"/>
    <property type="match status" value="1"/>
</dbReference>
<evidence type="ECO:0008006" key="5">
    <source>
        <dbReference type="Google" id="ProtNLM"/>
    </source>
</evidence>
<comment type="caution">
    <text evidence="3">The sequence shown here is derived from an EMBL/GenBank/DDBJ whole genome shotgun (WGS) entry which is preliminary data.</text>
</comment>
<accession>A0ABT9MJG7</accession>
<keyword evidence="2" id="KW-1133">Transmembrane helix</keyword>
<dbReference type="EMBL" id="JAUSRA010000001">
    <property type="protein sequence ID" value="MDP9791562.1"/>
    <property type="molecule type" value="Genomic_DNA"/>
</dbReference>
<proteinExistence type="predicted"/>
<keyword evidence="2" id="KW-0472">Membrane</keyword>
<sequence length="92" mass="10526">MADDFYGRPPYARPARHVRPDGRTTPAVRDRADASPWHWLLWVPIVVPLLPVLYNDMEPRLLGIPFYYWSQLAFAGLASLVITAVHLATKDR</sequence>
<keyword evidence="2" id="KW-0812">Transmembrane</keyword>
<dbReference type="Proteomes" id="UP001240984">
    <property type="component" value="Unassembled WGS sequence"/>
</dbReference>
<keyword evidence="4" id="KW-1185">Reference proteome</keyword>
<reference evidence="3 4" key="1">
    <citation type="submission" date="2023-07" db="EMBL/GenBank/DDBJ databases">
        <title>Sequencing the genomes of 1000 actinobacteria strains.</title>
        <authorList>
            <person name="Klenk H.-P."/>
        </authorList>
    </citation>
    <scope>NUCLEOTIDE SEQUENCE [LARGE SCALE GENOMIC DNA]</scope>
    <source>
        <strain evidence="3 4">DSM 44710</strain>
    </source>
</reference>
<dbReference type="InterPro" id="IPR021741">
    <property type="entry name" value="DUF3311"/>
</dbReference>
<dbReference type="RefSeq" id="WP_306826430.1">
    <property type="nucleotide sequence ID" value="NZ_JAUSRA010000001.1"/>
</dbReference>
<evidence type="ECO:0000313" key="3">
    <source>
        <dbReference type="EMBL" id="MDP9791562.1"/>
    </source>
</evidence>
<evidence type="ECO:0000256" key="1">
    <source>
        <dbReference type="SAM" id="MobiDB-lite"/>
    </source>
</evidence>
<feature type="region of interest" description="Disordered" evidence="1">
    <location>
        <begin position="1"/>
        <end position="29"/>
    </location>
</feature>